<sequence length="280" mass="30892">MAPEILLSKGHNKDADWWSIGILLYEMLTGQPPFTHANRQKLQQRIIKEKVKLPSYLSSEAHSLLKGLLQKEPSRRLGSGPTGGDEIQNHKWFRSINWKKLEARELQPKFKPDVSGKDCTANFDQCWTAMPLDDSPAPTPTAVKVAMKNNARSNSYHSLCEKSILVAANMIKLSSFSIAKMSLGIGGTPASPRNSTSSTAPNTVTNDHLHPGRSSRSQVPERSSKPITYLIEPNEGAGSSYVIQEEKGVDGKASDYIRKIHSLLSDSEETSIRPPPHVVK</sequence>
<evidence type="ECO:0000259" key="8">
    <source>
        <dbReference type="PROSITE" id="PS51285"/>
    </source>
</evidence>
<proteinExistence type="predicted"/>
<feature type="region of interest" description="Disordered" evidence="6">
    <location>
        <begin position="187"/>
        <end position="232"/>
    </location>
</feature>
<dbReference type="PROSITE" id="PS50011">
    <property type="entry name" value="PROTEIN_KINASE_DOM"/>
    <property type="match status" value="1"/>
</dbReference>
<feature type="domain" description="Protein kinase" evidence="7">
    <location>
        <begin position="1"/>
        <end position="93"/>
    </location>
</feature>
<dbReference type="InterPro" id="IPR000719">
    <property type="entry name" value="Prot_kinase_dom"/>
</dbReference>
<evidence type="ECO:0000256" key="5">
    <source>
        <dbReference type="ARBA" id="ARBA00022840"/>
    </source>
</evidence>
<evidence type="ECO:0000313" key="10">
    <source>
        <dbReference type="Proteomes" id="UP000288805"/>
    </source>
</evidence>
<dbReference type="Pfam" id="PF00069">
    <property type="entry name" value="Pkinase"/>
    <property type="match status" value="1"/>
</dbReference>
<dbReference type="AlphaFoldDB" id="A0A438EYL5"/>
<evidence type="ECO:0000256" key="4">
    <source>
        <dbReference type="ARBA" id="ARBA00022777"/>
    </source>
</evidence>
<dbReference type="Gene3D" id="1.10.510.10">
    <property type="entry name" value="Transferase(Phosphotransferase) domain 1"/>
    <property type="match status" value="1"/>
</dbReference>
<dbReference type="GO" id="GO:0005524">
    <property type="term" value="F:ATP binding"/>
    <property type="evidence" value="ECO:0007669"/>
    <property type="project" value="UniProtKB-KW"/>
</dbReference>
<keyword evidence="3" id="KW-0547">Nucleotide-binding</keyword>
<name>A0A438EYL5_VITVI</name>
<organism evidence="9 10">
    <name type="scientific">Vitis vinifera</name>
    <name type="common">Grape</name>
    <dbReference type="NCBI Taxonomy" id="29760"/>
    <lineage>
        <taxon>Eukaryota</taxon>
        <taxon>Viridiplantae</taxon>
        <taxon>Streptophyta</taxon>
        <taxon>Embryophyta</taxon>
        <taxon>Tracheophyta</taxon>
        <taxon>Spermatophyta</taxon>
        <taxon>Magnoliopsida</taxon>
        <taxon>eudicotyledons</taxon>
        <taxon>Gunneridae</taxon>
        <taxon>Pentapetalae</taxon>
        <taxon>rosids</taxon>
        <taxon>Vitales</taxon>
        <taxon>Vitaceae</taxon>
        <taxon>Viteae</taxon>
        <taxon>Vitis</taxon>
    </lineage>
</organism>
<accession>A0A438EYL5</accession>
<evidence type="ECO:0000259" key="7">
    <source>
        <dbReference type="PROSITE" id="PS50011"/>
    </source>
</evidence>
<dbReference type="PROSITE" id="PS51285">
    <property type="entry name" value="AGC_KINASE_CTER"/>
    <property type="match status" value="1"/>
</dbReference>
<evidence type="ECO:0000256" key="2">
    <source>
        <dbReference type="ARBA" id="ARBA00022679"/>
    </source>
</evidence>
<evidence type="ECO:0000256" key="1">
    <source>
        <dbReference type="ARBA" id="ARBA00022527"/>
    </source>
</evidence>
<dbReference type="Gene3D" id="3.30.200.20">
    <property type="entry name" value="Phosphorylase Kinase, domain 1"/>
    <property type="match status" value="1"/>
</dbReference>
<dbReference type="SUPFAM" id="SSF56112">
    <property type="entry name" value="Protein kinase-like (PK-like)"/>
    <property type="match status" value="1"/>
</dbReference>
<keyword evidence="4 9" id="KW-0418">Kinase</keyword>
<keyword evidence="1" id="KW-0723">Serine/threonine-protein kinase</keyword>
<gene>
    <name evidence="9" type="primary">ATPK2_5</name>
    <name evidence="9" type="ORF">CK203_076662</name>
</gene>
<dbReference type="OrthoDB" id="63267at2759"/>
<dbReference type="GO" id="GO:0004674">
    <property type="term" value="F:protein serine/threonine kinase activity"/>
    <property type="evidence" value="ECO:0007669"/>
    <property type="project" value="UniProtKB-KW"/>
</dbReference>
<evidence type="ECO:0000256" key="6">
    <source>
        <dbReference type="SAM" id="MobiDB-lite"/>
    </source>
</evidence>
<evidence type="ECO:0000313" key="9">
    <source>
        <dbReference type="EMBL" id="RVW52795.1"/>
    </source>
</evidence>
<dbReference type="EMBL" id="QGNW01001162">
    <property type="protein sequence ID" value="RVW52795.1"/>
    <property type="molecule type" value="Genomic_DNA"/>
</dbReference>
<dbReference type="InterPro" id="IPR000961">
    <property type="entry name" value="AGC-kinase_C"/>
</dbReference>
<protein>
    <submittedName>
        <fullName evidence="9">Serine/threonine-protein kinase AtPK2/AtPK19</fullName>
    </submittedName>
</protein>
<evidence type="ECO:0000256" key="3">
    <source>
        <dbReference type="ARBA" id="ARBA00022741"/>
    </source>
</evidence>
<comment type="caution">
    <text evidence="9">The sequence shown here is derived from an EMBL/GenBank/DDBJ whole genome shotgun (WGS) entry which is preliminary data.</text>
</comment>
<dbReference type="PANTHER" id="PTHR24351">
    <property type="entry name" value="RIBOSOMAL PROTEIN S6 KINASE"/>
    <property type="match status" value="1"/>
</dbReference>
<reference evidence="9 10" key="1">
    <citation type="journal article" date="2018" name="PLoS Genet.">
        <title>Population sequencing reveals clonal diversity and ancestral inbreeding in the grapevine cultivar Chardonnay.</title>
        <authorList>
            <person name="Roach M.J."/>
            <person name="Johnson D.L."/>
            <person name="Bohlmann J."/>
            <person name="van Vuuren H.J."/>
            <person name="Jones S.J."/>
            <person name="Pretorius I.S."/>
            <person name="Schmidt S.A."/>
            <person name="Borneman A.R."/>
        </authorList>
    </citation>
    <scope>NUCLEOTIDE SEQUENCE [LARGE SCALE GENOMIC DNA]</scope>
    <source>
        <strain evidence="10">cv. Chardonnay</strain>
        <tissue evidence="9">Leaf</tissue>
    </source>
</reference>
<feature type="domain" description="AGC-kinase C-terminal" evidence="8">
    <location>
        <begin position="94"/>
        <end position="188"/>
    </location>
</feature>
<dbReference type="SMART" id="SM00133">
    <property type="entry name" value="S_TK_X"/>
    <property type="match status" value="1"/>
</dbReference>
<keyword evidence="5" id="KW-0067">ATP-binding</keyword>
<dbReference type="Proteomes" id="UP000288805">
    <property type="component" value="Unassembled WGS sequence"/>
</dbReference>
<feature type="compositionally biased region" description="Polar residues" evidence="6">
    <location>
        <begin position="191"/>
        <end position="206"/>
    </location>
</feature>
<keyword evidence="2" id="KW-0808">Transferase</keyword>
<dbReference type="InterPro" id="IPR011009">
    <property type="entry name" value="Kinase-like_dom_sf"/>
</dbReference>